<dbReference type="InterPro" id="IPR050853">
    <property type="entry name" value="WD_repeat_DNA-damage-binding"/>
</dbReference>
<feature type="compositionally biased region" description="Polar residues" evidence="6">
    <location>
        <begin position="101"/>
        <end position="117"/>
    </location>
</feature>
<dbReference type="STRING" id="35525.A0A0P5K982"/>
<reference evidence="8 9" key="2">
    <citation type="submission" date="2016-03" db="EMBL/GenBank/DDBJ databases">
        <title>EvidentialGene: Evidence-directed Construction of Genes on Genomes.</title>
        <authorList>
            <person name="Gilbert D.G."/>
            <person name="Choi J.-H."/>
            <person name="Mockaitis K."/>
            <person name="Colbourne J."/>
            <person name="Pfrender M."/>
        </authorList>
    </citation>
    <scope>NUCLEOTIDE SEQUENCE [LARGE SCALE GENOMIC DNA]</scope>
    <source>
        <strain evidence="8 9">Xinb3</strain>
        <tissue evidence="8">Complete organism</tissue>
    </source>
</reference>
<keyword evidence="4" id="KW-0853">WD repeat</keyword>
<evidence type="ECO:0000256" key="5">
    <source>
        <dbReference type="ARBA" id="ARBA00022737"/>
    </source>
</evidence>
<accession>A0A0P5K982</accession>
<dbReference type="InterPro" id="IPR036322">
    <property type="entry name" value="WD40_repeat_dom_sf"/>
</dbReference>
<dbReference type="Gene3D" id="2.130.10.10">
    <property type="entry name" value="YVTN repeat-like/Quinoprotein amine dehydrogenase"/>
    <property type="match status" value="1"/>
</dbReference>
<evidence type="ECO:0000313" key="7">
    <source>
        <dbReference type="EMBL" id="JAN18693.1"/>
    </source>
</evidence>
<dbReference type="Proteomes" id="UP000076858">
    <property type="component" value="Unassembled WGS sequence"/>
</dbReference>
<feature type="region of interest" description="Disordered" evidence="6">
    <location>
        <begin position="57"/>
        <end position="117"/>
    </location>
</feature>
<evidence type="ECO:0000313" key="8">
    <source>
        <dbReference type="EMBL" id="KZS20954.1"/>
    </source>
</evidence>
<feature type="compositionally biased region" description="Acidic residues" evidence="6">
    <location>
        <begin position="68"/>
        <end position="80"/>
    </location>
</feature>
<dbReference type="InterPro" id="IPR015943">
    <property type="entry name" value="WD40/YVTN_repeat-like_dom_sf"/>
</dbReference>
<proteinExistence type="inferred from homology"/>
<dbReference type="AlphaFoldDB" id="A0A0P5K982"/>
<feature type="region of interest" description="Disordered" evidence="6">
    <location>
        <begin position="189"/>
        <end position="208"/>
    </location>
</feature>
<name>A0A0P5K982_9CRUS</name>
<evidence type="ECO:0000256" key="2">
    <source>
        <dbReference type="ARBA" id="ARBA00005434"/>
    </source>
</evidence>
<dbReference type="SUPFAM" id="SSF50978">
    <property type="entry name" value="WD40 repeat-like"/>
    <property type="match status" value="1"/>
</dbReference>
<dbReference type="InterPro" id="IPR001680">
    <property type="entry name" value="WD40_rpt"/>
</dbReference>
<protein>
    <recommendedName>
        <fullName evidence="3">WD repeat-containing protein 76</fullName>
    </recommendedName>
</protein>
<evidence type="ECO:0000313" key="9">
    <source>
        <dbReference type="Proteomes" id="UP000076858"/>
    </source>
</evidence>
<evidence type="ECO:0000256" key="3">
    <source>
        <dbReference type="ARBA" id="ARBA00021234"/>
    </source>
</evidence>
<dbReference type="EMBL" id="GDIQ01076044">
    <property type="protein sequence ID" value="JAN18693.1"/>
    <property type="molecule type" value="Transcribed_RNA"/>
</dbReference>
<comment type="similarity">
    <text evidence="2">Belongs to the WD repeat DDB2/WDR76 family.</text>
</comment>
<dbReference type="SMART" id="SM00320">
    <property type="entry name" value="WD40"/>
    <property type="match status" value="4"/>
</dbReference>
<sequence length="584" mass="66267">MARRSARFAEKLAKSSPVKIADTPVKKKTTIREYFKAPDPYVSIEKLDIESPQKKLLVKQELKHEPEPSLDDSSESDGSDGSDYQDGISSTRKKSSKENKNQNGRQTNTALSEYEKQIQQNIEERKKMFQELVGAAKDDFMNIISAENKEKKKAVQRGLKRKVDESIEVTPLRMSLRSRKPLKEEFVSMKDEDERKVNTPKNPKGGPFTLADAYLDQESVEDSKFIEEMIPLLEKEGELEKLPADQQDFLKLMRSFSIREEGVAKVTKSRIYSMAWHPSNSKLLIAACDRDGNIGFWDIDKHEDKHQGVRAFRVHKQPINCATFDKFNPMRLLTTSYDGYVRCLDMHSNVVDEVYSIQRTKNTWTAYHAQKDPSTLIVSQSNGDVVVVDVRTKPSKVENVIHCFEMSARTVSLHPQDDNLFMTCNRYGELGIFDMRYTSNNDDELADPVISFPKAPKGVHGAFFSPITGQYALITCTDDTLKLYDVQKGKAEVECIKSISHNNFTGRWLTSFKAVWHPQREDVFIVGSLEHPRRVELYGAPTGTLLHNFSGAFLGTITSINEFHPTVPIFAGGNSSGRVNIFRS</sequence>
<comment type="function">
    <text evidence="1">Specifically binds 5-hydroxymethylcytosine (5hmC), suggesting that it acts as a specific reader of 5hmC.</text>
</comment>
<dbReference type="PANTHER" id="PTHR14773:SF0">
    <property type="entry name" value="WD REPEAT-CONTAINING PROTEIN 76"/>
    <property type="match status" value="1"/>
</dbReference>
<evidence type="ECO:0000256" key="1">
    <source>
        <dbReference type="ARBA" id="ARBA00002530"/>
    </source>
</evidence>
<keyword evidence="5" id="KW-0677">Repeat</keyword>
<evidence type="ECO:0000256" key="6">
    <source>
        <dbReference type="SAM" id="MobiDB-lite"/>
    </source>
</evidence>
<dbReference type="GO" id="GO:2000001">
    <property type="term" value="P:regulation of DNA damage checkpoint"/>
    <property type="evidence" value="ECO:0007669"/>
    <property type="project" value="TreeGrafter"/>
</dbReference>
<dbReference type="PANTHER" id="PTHR14773">
    <property type="entry name" value="WD REPEAT-CONTAINING PROTEIN 76"/>
    <property type="match status" value="1"/>
</dbReference>
<evidence type="ECO:0000256" key="4">
    <source>
        <dbReference type="ARBA" id="ARBA00022574"/>
    </source>
</evidence>
<feature type="compositionally biased region" description="Low complexity" evidence="6">
    <location>
        <begin position="81"/>
        <end position="90"/>
    </location>
</feature>
<gene>
    <name evidence="8" type="ORF">APZ42_012041</name>
</gene>
<keyword evidence="9" id="KW-1185">Reference proteome</keyword>
<dbReference type="OrthoDB" id="9890280at2759"/>
<reference evidence="7" key="1">
    <citation type="submission" date="2015-10" db="EMBL/GenBank/DDBJ databases">
        <title>EvidentialGene: Evidence-directed Construction of Complete mRNA Transcriptomes without Genomes.</title>
        <authorList>
            <person name="Gilbert D.G."/>
        </authorList>
    </citation>
    <scope>NUCLEOTIDE SEQUENCE</scope>
</reference>
<dbReference type="GO" id="GO:0005634">
    <property type="term" value="C:nucleus"/>
    <property type="evidence" value="ECO:0007669"/>
    <property type="project" value="TreeGrafter"/>
</dbReference>
<dbReference type="EMBL" id="LRGB01000084">
    <property type="protein sequence ID" value="KZS20954.1"/>
    <property type="molecule type" value="Genomic_DNA"/>
</dbReference>
<organism evidence="8 9">
    <name type="scientific">Daphnia magna</name>
    <dbReference type="NCBI Taxonomy" id="35525"/>
    <lineage>
        <taxon>Eukaryota</taxon>
        <taxon>Metazoa</taxon>
        <taxon>Ecdysozoa</taxon>
        <taxon>Arthropoda</taxon>
        <taxon>Crustacea</taxon>
        <taxon>Branchiopoda</taxon>
        <taxon>Diplostraca</taxon>
        <taxon>Cladocera</taxon>
        <taxon>Anomopoda</taxon>
        <taxon>Daphniidae</taxon>
        <taxon>Daphnia</taxon>
    </lineage>
</organism>
<feature type="compositionally biased region" description="Basic and acidic residues" evidence="6">
    <location>
        <begin position="57"/>
        <end position="67"/>
    </location>
</feature>
<dbReference type="FunFam" id="2.130.10.10:FF:000180">
    <property type="entry name" value="WD repeat-containing protein 76"/>
    <property type="match status" value="1"/>
</dbReference>
<dbReference type="Pfam" id="PF00400">
    <property type="entry name" value="WD40"/>
    <property type="match status" value="2"/>
</dbReference>
<dbReference type="GO" id="GO:0003677">
    <property type="term" value="F:DNA binding"/>
    <property type="evidence" value="ECO:0007669"/>
    <property type="project" value="TreeGrafter"/>
</dbReference>